<dbReference type="Proteomes" id="UP000663866">
    <property type="component" value="Unassembled WGS sequence"/>
</dbReference>
<reference evidence="1" key="1">
    <citation type="submission" date="2021-02" db="EMBL/GenBank/DDBJ databases">
        <authorList>
            <person name="Nowell W R."/>
        </authorList>
    </citation>
    <scope>NUCLEOTIDE SEQUENCE</scope>
</reference>
<proteinExistence type="predicted"/>
<dbReference type="EMBL" id="CAJOBG010003386">
    <property type="protein sequence ID" value="CAF4060277.1"/>
    <property type="molecule type" value="Genomic_DNA"/>
</dbReference>
<name>A0A819RXA0_9BILA</name>
<organism evidence="1 2">
    <name type="scientific">Rotaria magnacalcarata</name>
    <dbReference type="NCBI Taxonomy" id="392030"/>
    <lineage>
        <taxon>Eukaryota</taxon>
        <taxon>Metazoa</taxon>
        <taxon>Spiralia</taxon>
        <taxon>Gnathifera</taxon>
        <taxon>Rotifera</taxon>
        <taxon>Eurotatoria</taxon>
        <taxon>Bdelloidea</taxon>
        <taxon>Philodinida</taxon>
        <taxon>Philodinidae</taxon>
        <taxon>Rotaria</taxon>
    </lineage>
</organism>
<sequence>MLTSIEKLSIKILKEMPSNYALLAPLLFVLIITGISAVQILDCKNGETYDENIYKKCPKGFIGSLCTTEKTGLCADGDSANSQSIILITFGSGNQAYSNKTAEEFNFTTSYTQSLEDQITYNTFVFVNKVPAVNEWHSGASDYTTDDTDGYMLLVNVGEKDEYIFKYQVSNLCIGLRYEFSAYLANVMVENSEASGDSDDSTIKIIFRVKQVSEAKESETVVKKTDDISAYENMIWEKHGLSFVAQATDAVLLLDSKVNGNPRFIAIDDIKLRVCSANRSVSVLPSKYF</sequence>
<protein>
    <submittedName>
        <fullName evidence="1">Uncharacterized protein</fullName>
    </submittedName>
</protein>
<evidence type="ECO:0000313" key="2">
    <source>
        <dbReference type="Proteomes" id="UP000663866"/>
    </source>
</evidence>
<keyword evidence="2" id="KW-1185">Reference proteome</keyword>
<evidence type="ECO:0000313" key="1">
    <source>
        <dbReference type="EMBL" id="CAF4060277.1"/>
    </source>
</evidence>
<gene>
    <name evidence="1" type="ORF">OVN521_LOCUS18557</name>
</gene>
<accession>A0A819RXA0</accession>
<dbReference type="AlphaFoldDB" id="A0A819RXA0"/>
<comment type="caution">
    <text evidence="1">The sequence shown here is derived from an EMBL/GenBank/DDBJ whole genome shotgun (WGS) entry which is preliminary data.</text>
</comment>